<dbReference type="OrthoDB" id="6415168at2759"/>
<sequence>MCKRCRWAARQSCPVVRWKAATASRSRFASDGNRINWPLGIVIEVLHGADGHSRVAKVRTADGEKLRPFQKLYSLEISSSEKLPFISQQKDESTKPLRPASPYDSDQDSSEDDDSSTKVVPDVVNRAG</sequence>
<dbReference type="EMBL" id="BGPR01009631">
    <property type="protein sequence ID" value="GBN41266.1"/>
    <property type="molecule type" value="Genomic_DNA"/>
</dbReference>
<evidence type="ECO:0000313" key="5">
    <source>
        <dbReference type="EMBL" id="GBN41256.1"/>
    </source>
</evidence>
<comment type="caution">
    <text evidence="4">The sequence shown here is derived from an EMBL/GenBank/DDBJ whole genome shotgun (WGS) entry which is preliminary data.</text>
</comment>
<evidence type="ECO:0000313" key="3">
    <source>
        <dbReference type="EMBL" id="GBN24844.1"/>
    </source>
</evidence>
<dbReference type="AlphaFoldDB" id="A0A4Y2ME07"/>
<evidence type="ECO:0000256" key="1">
    <source>
        <dbReference type="SAM" id="MobiDB-lite"/>
    </source>
</evidence>
<evidence type="ECO:0000259" key="2">
    <source>
        <dbReference type="Pfam" id="PF18701"/>
    </source>
</evidence>
<dbReference type="InterPro" id="IPR040676">
    <property type="entry name" value="DUF5641"/>
</dbReference>
<name>A0A4Y2ME07_ARAVE</name>
<feature type="compositionally biased region" description="Acidic residues" evidence="1">
    <location>
        <begin position="105"/>
        <end position="114"/>
    </location>
</feature>
<feature type="domain" description="DUF5641" evidence="2">
    <location>
        <begin position="34"/>
        <end position="74"/>
    </location>
</feature>
<protein>
    <recommendedName>
        <fullName evidence="2">DUF5641 domain-containing protein</fullName>
    </recommendedName>
</protein>
<dbReference type="EMBL" id="BGPR01009630">
    <property type="protein sequence ID" value="GBN41256.1"/>
    <property type="molecule type" value="Genomic_DNA"/>
</dbReference>
<evidence type="ECO:0000313" key="4">
    <source>
        <dbReference type="EMBL" id="GBN24879.1"/>
    </source>
</evidence>
<dbReference type="Pfam" id="PF18701">
    <property type="entry name" value="DUF5641"/>
    <property type="match status" value="1"/>
</dbReference>
<dbReference type="EMBL" id="BGPR01007173">
    <property type="protein sequence ID" value="GBN24879.1"/>
    <property type="molecule type" value="Genomic_DNA"/>
</dbReference>
<reference evidence="4 7" key="1">
    <citation type="journal article" date="2019" name="Sci. Rep.">
        <title>Orb-weaving spider Araneus ventricosus genome elucidates the spidroin gene catalogue.</title>
        <authorList>
            <person name="Kono N."/>
            <person name="Nakamura H."/>
            <person name="Ohtoshi R."/>
            <person name="Moran D.A.P."/>
            <person name="Shinohara A."/>
            <person name="Yoshida Y."/>
            <person name="Fujiwara M."/>
            <person name="Mori M."/>
            <person name="Tomita M."/>
            <person name="Arakawa K."/>
        </authorList>
    </citation>
    <scope>NUCLEOTIDE SEQUENCE [LARGE SCALE GENOMIC DNA]</scope>
</reference>
<feature type="region of interest" description="Disordered" evidence="1">
    <location>
        <begin position="84"/>
        <end position="128"/>
    </location>
</feature>
<gene>
    <name evidence="5" type="ORF">AVEN_116979_1</name>
    <name evidence="4" type="ORF">AVEN_265150_1</name>
    <name evidence="3" type="ORF">AVEN_93916_1</name>
    <name evidence="6" type="ORF">AVEN_97725_1</name>
</gene>
<accession>A0A4Y2ME07</accession>
<evidence type="ECO:0000313" key="6">
    <source>
        <dbReference type="EMBL" id="GBN41266.1"/>
    </source>
</evidence>
<organism evidence="4 7">
    <name type="scientific">Araneus ventricosus</name>
    <name type="common">Orbweaver spider</name>
    <name type="synonym">Epeira ventricosa</name>
    <dbReference type="NCBI Taxonomy" id="182803"/>
    <lineage>
        <taxon>Eukaryota</taxon>
        <taxon>Metazoa</taxon>
        <taxon>Ecdysozoa</taxon>
        <taxon>Arthropoda</taxon>
        <taxon>Chelicerata</taxon>
        <taxon>Arachnida</taxon>
        <taxon>Araneae</taxon>
        <taxon>Araneomorphae</taxon>
        <taxon>Entelegynae</taxon>
        <taxon>Araneoidea</taxon>
        <taxon>Araneidae</taxon>
        <taxon>Araneus</taxon>
    </lineage>
</organism>
<dbReference type="EMBL" id="BGPR01007170">
    <property type="protein sequence ID" value="GBN24844.1"/>
    <property type="molecule type" value="Genomic_DNA"/>
</dbReference>
<dbReference type="Proteomes" id="UP000499080">
    <property type="component" value="Unassembled WGS sequence"/>
</dbReference>
<evidence type="ECO:0000313" key="7">
    <source>
        <dbReference type="Proteomes" id="UP000499080"/>
    </source>
</evidence>
<proteinExistence type="predicted"/>
<keyword evidence="7" id="KW-1185">Reference proteome</keyword>